<evidence type="ECO:0000313" key="3">
    <source>
        <dbReference type="Proteomes" id="UP001269400"/>
    </source>
</evidence>
<protein>
    <submittedName>
        <fullName evidence="2">YqfQ family protein</fullName>
    </submittedName>
</protein>
<evidence type="ECO:0000313" key="2">
    <source>
        <dbReference type="EMBL" id="MDU9692837.1"/>
    </source>
</evidence>
<dbReference type="AlphaFoldDB" id="A0AAX6NAL8"/>
<gene>
    <name evidence="2" type="ORF">O0Q50_16825</name>
</gene>
<dbReference type="EMBL" id="JAPTGD010000001">
    <property type="protein sequence ID" value="MDU9692837.1"/>
    <property type="molecule type" value="Genomic_DNA"/>
</dbReference>
<dbReference type="Pfam" id="PF14181">
    <property type="entry name" value="YqfQ"/>
    <property type="match status" value="1"/>
</dbReference>
<feature type="region of interest" description="Disordered" evidence="1">
    <location>
        <begin position="184"/>
        <end position="215"/>
    </location>
</feature>
<accession>A0AAX6NAL8</accession>
<dbReference type="RefSeq" id="WP_226701629.1">
    <property type="nucleotide sequence ID" value="NZ_JAIVKS010000003.1"/>
</dbReference>
<proteinExistence type="predicted"/>
<comment type="caution">
    <text evidence="2">The sequence shown here is derived from an EMBL/GenBank/DDBJ whole genome shotgun (WGS) entry which is preliminary data.</text>
</comment>
<evidence type="ECO:0000256" key="1">
    <source>
        <dbReference type="SAM" id="MobiDB-lite"/>
    </source>
</evidence>
<dbReference type="InterPro" id="IPR025571">
    <property type="entry name" value="YqfQ"/>
</dbReference>
<feature type="region of interest" description="Disordered" evidence="1">
    <location>
        <begin position="1"/>
        <end position="40"/>
    </location>
</feature>
<dbReference type="Proteomes" id="UP001269400">
    <property type="component" value="Unassembled WGS sequence"/>
</dbReference>
<sequence>MRPLLQRRPPFPPGMQRRMMPGMPPQNGFGQQPGNFGQFNPLQQFRNFAQQTNAQQSFYPNQQGLNRGGGNFLTRLFRRGGNRNIPFQQAAAAAPRGSLFSGLSGAQGAAGATNSSSLLGGLQGLTNPANLSSMMGNVQRVLKAAETMGPMIQQYGPLVKNAPSLWKIYQALRSSDDTDEVLEAEGTEVSETDESKDSKVLSAGAESTDSSDDELDFFEEEIELSSRDRVSKPKLYI</sequence>
<organism evidence="2 3">
    <name type="scientific">Priestia aryabhattai</name>
    <name type="common">Bacillus aryabhattai</name>
    <dbReference type="NCBI Taxonomy" id="412384"/>
    <lineage>
        <taxon>Bacteria</taxon>
        <taxon>Bacillati</taxon>
        <taxon>Bacillota</taxon>
        <taxon>Bacilli</taxon>
        <taxon>Bacillales</taxon>
        <taxon>Bacillaceae</taxon>
        <taxon>Priestia</taxon>
    </lineage>
</organism>
<reference evidence="2" key="2">
    <citation type="submission" date="2022-12" db="EMBL/GenBank/DDBJ databases">
        <authorList>
            <person name="Dechsakulwatana C."/>
            <person name="Rungsihiranrut A."/>
            <person name="Muangchinda C."/>
            <person name="Ningthoujam R."/>
            <person name="Klankeo P."/>
            <person name="Pinyakong O."/>
        </authorList>
    </citation>
    <scope>NUCLEOTIDE SEQUENCE</scope>
    <source>
        <strain evidence="2">TL01-2</strain>
    </source>
</reference>
<name>A0AAX6NAL8_PRIAR</name>
<reference evidence="2" key="1">
    <citation type="journal article" date="2022" name="J Environ Chem Eng">
        <title>Biodegradation of petroleum oil using a constructed nonpathogenic and heavy metal-tolerant bacterial consortium isolated from marine sponges.</title>
        <authorList>
            <person name="Dechsakulwatana C."/>
            <person name="Rungsihiranrut A."/>
            <person name="Muangchinda C."/>
            <person name="Ningthoujam R."/>
            <person name="Klankeo P."/>
            <person name="Pinyakong O."/>
        </authorList>
    </citation>
    <scope>NUCLEOTIDE SEQUENCE</scope>
    <source>
        <strain evidence="2">TL01-2</strain>
    </source>
</reference>